<evidence type="ECO:0000313" key="2">
    <source>
        <dbReference type="EMBL" id="GMN67797.1"/>
    </source>
</evidence>
<dbReference type="Proteomes" id="UP001187192">
    <property type="component" value="Unassembled WGS sequence"/>
</dbReference>
<dbReference type="AlphaFoldDB" id="A0AA88E472"/>
<evidence type="ECO:0000256" key="1">
    <source>
        <dbReference type="SAM" id="MobiDB-lite"/>
    </source>
</evidence>
<gene>
    <name evidence="2" type="ORF">TIFTF001_036857</name>
</gene>
<comment type="caution">
    <text evidence="2">The sequence shown here is derived from an EMBL/GenBank/DDBJ whole genome shotgun (WGS) entry which is preliminary data.</text>
</comment>
<proteinExistence type="predicted"/>
<keyword evidence="3" id="KW-1185">Reference proteome</keyword>
<name>A0AA88E472_FICCA</name>
<protein>
    <submittedName>
        <fullName evidence="2">Uncharacterized protein</fullName>
    </submittedName>
</protein>
<evidence type="ECO:0000313" key="3">
    <source>
        <dbReference type="Proteomes" id="UP001187192"/>
    </source>
</evidence>
<dbReference type="EMBL" id="BTGU01000500">
    <property type="protein sequence ID" value="GMN67797.1"/>
    <property type="molecule type" value="Genomic_DNA"/>
</dbReference>
<feature type="compositionally biased region" description="Basic residues" evidence="1">
    <location>
        <begin position="1"/>
        <end position="10"/>
    </location>
</feature>
<organism evidence="2 3">
    <name type="scientific">Ficus carica</name>
    <name type="common">Common fig</name>
    <dbReference type="NCBI Taxonomy" id="3494"/>
    <lineage>
        <taxon>Eukaryota</taxon>
        <taxon>Viridiplantae</taxon>
        <taxon>Streptophyta</taxon>
        <taxon>Embryophyta</taxon>
        <taxon>Tracheophyta</taxon>
        <taxon>Spermatophyta</taxon>
        <taxon>Magnoliopsida</taxon>
        <taxon>eudicotyledons</taxon>
        <taxon>Gunneridae</taxon>
        <taxon>Pentapetalae</taxon>
        <taxon>rosids</taxon>
        <taxon>fabids</taxon>
        <taxon>Rosales</taxon>
        <taxon>Moraceae</taxon>
        <taxon>Ficeae</taxon>
        <taxon>Ficus</taxon>
    </lineage>
</organism>
<accession>A0AA88E472</accession>
<feature type="region of interest" description="Disordered" evidence="1">
    <location>
        <begin position="1"/>
        <end position="33"/>
    </location>
</feature>
<reference evidence="2" key="1">
    <citation type="submission" date="2023-07" db="EMBL/GenBank/DDBJ databases">
        <title>draft genome sequence of fig (Ficus carica).</title>
        <authorList>
            <person name="Takahashi T."/>
            <person name="Nishimura K."/>
        </authorList>
    </citation>
    <scope>NUCLEOTIDE SEQUENCE</scope>
</reference>
<sequence>MKKKNRKSRKNLLENEEEAAPGSLILTTKDADERMLDRGETVLGLDEEEGVQENE</sequence>
<dbReference type="Gramene" id="FCD_00027464-RA">
    <property type="protein sequence ID" value="FCD_00027464-RA:cds"/>
    <property type="gene ID" value="FCD_00027464"/>
</dbReference>